<dbReference type="EMBL" id="JAOQKC010000012">
    <property type="protein sequence ID" value="MCU6697251.1"/>
    <property type="molecule type" value="Genomic_DNA"/>
</dbReference>
<proteinExistence type="predicted"/>
<accession>A0ABT2RY69</accession>
<name>A0ABT2RY69_9FIRM</name>
<organism evidence="1 2">
    <name type="scientific">Laedolimicola ammoniilytica</name>
    <dbReference type="NCBI Taxonomy" id="2981771"/>
    <lineage>
        <taxon>Bacteria</taxon>
        <taxon>Bacillati</taxon>
        <taxon>Bacillota</taxon>
        <taxon>Clostridia</taxon>
        <taxon>Lachnospirales</taxon>
        <taxon>Lachnospiraceae</taxon>
        <taxon>Laedolimicola</taxon>
    </lineage>
</organism>
<sequence length="79" mass="8911">MSEWEKAMELEDTQLMAEKMDSVLLAVSEAVCKGDYTMDNYQWAFIVLQEMSGKLKGKLMEIASRAMGECRKREGGEPG</sequence>
<dbReference type="Proteomes" id="UP001652461">
    <property type="component" value="Unassembled WGS sequence"/>
</dbReference>
<evidence type="ECO:0000313" key="1">
    <source>
        <dbReference type="EMBL" id="MCU6697251.1"/>
    </source>
</evidence>
<evidence type="ECO:0000313" key="2">
    <source>
        <dbReference type="Proteomes" id="UP001652461"/>
    </source>
</evidence>
<gene>
    <name evidence="1" type="ORF">OCV63_10120</name>
</gene>
<reference evidence="1 2" key="1">
    <citation type="journal article" date="2021" name="ISME Commun">
        <title>Automated analysis of genomic sequences facilitates high-throughput and comprehensive description of bacteria.</title>
        <authorList>
            <person name="Hitch T.C.A."/>
        </authorList>
    </citation>
    <scope>NUCLEOTIDE SEQUENCE [LARGE SCALE GENOMIC DNA]</scope>
    <source>
        <strain evidence="1 2">Sanger_04</strain>
    </source>
</reference>
<dbReference type="RefSeq" id="WP_158363707.1">
    <property type="nucleotide sequence ID" value="NZ_JAOQKC010000012.1"/>
</dbReference>
<keyword evidence="2" id="KW-1185">Reference proteome</keyword>
<comment type="caution">
    <text evidence="1">The sequence shown here is derived from an EMBL/GenBank/DDBJ whole genome shotgun (WGS) entry which is preliminary data.</text>
</comment>
<protein>
    <submittedName>
        <fullName evidence="1">Uncharacterized protein</fullName>
    </submittedName>
</protein>